<accession>A0A194VGI0</accession>
<evidence type="ECO:0000313" key="9">
    <source>
        <dbReference type="Proteomes" id="UP000078576"/>
    </source>
</evidence>
<dbReference type="PANTHER" id="PTHR12265:SF30">
    <property type="entry name" value="TRANSMEMBRANE PROTEIN 53"/>
    <property type="match status" value="1"/>
</dbReference>
<evidence type="ECO:0000256" key="3">
    <source>
        <dbReference type="ARBA" id="ARBA00022989"/>
    </source>
</evidence>
<comment type="similarity">
    <text evidence="1">Belongs to the TMEM53 family.</text>
</comment>
<dbReference type="OrthoDB" id="77878at2759"/>
<dbReference type="PANTHER" id="PTHR12265">
    <property type="entry name" value="TRANSMEMBRANE PROTEIN 53"/>
    <property type="match status" value="1"/>
</dbReference>
<evidence type="ECO:0000256" key="1">
    <source>
        <dbReference type="ARBA" id="ARBA00007387"/>
    </source>
</evidence>
<evidence type="ECO:0000313" key="8">
    <source>
        <dbReference type="EMBL" id="KUI63120.1"/>
    </source>
</evidence>
<keyword evidence="3" id="KW-1133">Transmembrane helix</keyword>
<evidence type="ECO:0000256" key="2">
    <source>
        <dbReference type="ARBA" id="ARBA00022692"/>
    </source>
</evidence>
<dbReference type="InterPro" id="IPR029058">
    <property type="entry name" value="AB_hydrolase_fold"/>
</dbReference>
<dbReference type="SUPFAM" id="SSF53474">
    <property type="entry name" value="alpha/beta-Hydrolases"/>
    <property type="match status" value="1"/>
</dbReference>
<dbReference type="Pfam" id="PF05705">
    <property type="entry name" value="DUF829"/>
    <property type="match status" value="1"/>
</dbReference>
<evidence type="ECO:0000256" key="7">
    <source>
        <dbReference type="SAM" id="MobiDB-lite"/>
    </source>
</evidence>
<sequence length="335" mass="36937">MSSMSLLDFKDLGDDISLYEPRIQLENGHRDCCHSQGPPQTRLDSPSLIILCTWLGGATSKRIERYTQQYHNTWPNSSIILVRTSLLNYVARSERSLHRRLRPAHREIRRIAIDACSNPTCAKPAIVDGGILLHMFSQGGANIATHLVTSLNSILATMGRDIPLPLRQIVLDSCPGDPDINSSYTAAAHSLPGAHPLRPLGCAVLYVMVASLLGLEATGFRKPLARVMRAQLNDPDIFSPRAARLYLTSRADKIVDARHVEAHAQQAAAMGLKTEILAFDKAGHCSLILEDESAYWDAIVSSWERNGPPKMTEGRGRHSHKGSSPADSDQWRSRL</sequence>
<comment type="subcellular location">
    <subcellularLocation>
        <location evidence="6">Nucleus outer membrane</location>
        <topology evidence="6">Single-pass membrane protein</topology>
    </subcellularLocation>
</comment>
<organism evidence="8 9">
    <name type="scientific">Cytospora mali</name>
    <name type="common">Apple Valsa canker fungus</name>
    <name type="synonym">Valsa mali</name>
    <dbReference type="NCBI Taxonomy" id="578113"/>
    <lineage>
        <taxon>Eukaryota</taxon>
        <taxon>Fungi</taxon>
        <taxon>Dikarya</taxon>
        <taxon>Ascomycota</taxon>
        <taxon>Pezizomycotina</taxon>
        <taxon>Sordariomycetes</taxon>
        <taxon>Sordariomycetidae</taxon>
        <taxon>Diaporthales</taxon>
        <taxon>Cytosporaceae</taxon>
        <taxon>Cytospora</taxon>
    </lineage>
</organism>
<dbReference type="EMBL" id="KN714861">
    <property type="protein sequence ID" value="KUI63120.1"/>
    <property type="molecule type" value="Genomic_DNA"/>
</dbReference>
<feature type="region of interest" description="Disordered" evidence="7">
    <location>
        <begin position="306"/>
        <end position="335"/>
    </location>
</feature>
<dbReference type="InterPro" id="IPR008547">
    <property type="entry name" value="DUF829_TMEM53"/>
</dbReference>
<name>A0A194VGI0_CYTMA</name>
<evidence type="ECO:0000256" key="4">
    <source>
        <dbReference type="ARBA" id="ARBA00023136"/>
    </source>
</evidence>
<dbReference type="GO" id="GO:0005640">
    <property type="term" value="C:nuclear outer membrane"/>
    <property type="evidence" value="ECO:0007669"/>
    <property type="project" value="UniProtKB-SubCell"/>
</dbReference>
<protein>
    <submittedName>
        <fullName evidence="8">Transmembrane protein 53-B</fullName>
    </submittedName>
</protein>
<evidence type="ECO:0000256" key="5">
    <source>
        <dbReference type="ARBA" id="ARBA00023242"/>
    </source>
</evidence>
<reference evidence="9" key="1">
    <citation type="submission" date="2014-12" db="EMBL/GenBank/DDBJ databases">
        <title>Genome Sequence of Valsa Canker Pathogens Uncovers a Specific Adaption of Colonization on Woody Bark.</title>
        <authorList>
            <person name="Yin Z."/>
            <person name="Liu H."/>
            <person name="Gao X."/>
            <person name="Li Z."/>
            <person name="Song N."/>
            <person name="Ke X."/>
            <person name="Dai Q."/>
            <person name="Wu Y."/>
            <person name="Sun Y."/>
            <person name="Xu J.-R."/>
            <person name="Kang Z.K."/>
            <person name="Wang L."/>
            <person name="Huang L."/>
        </authorList>
    </citation>
    <scope>NUCLEOTIDE SEQUENCE [LARGE SCALE GENOMIC DNA]</scope>
    <source>
        <strain evidence="9">SXYL134</strain>
    </source>
</reference>
<keyword evidence="5" id="KW-0539">Nucleus</keyword>
<keyword evidence="9" id="KW-1185">Reference proteome</keyword>
<gene>
    <name evidence="8" type="ORF">VP1G_11474</name>
</gene>
<keyword evidence="2 8" id="KW-0812">Transmembrane</keyword>
<proteinExistence type="inferred from homology"/>
<dbReference type="Proteomes" id="UP000078576">
    <property type="component" value="Unassembled WGS sequence"/>
</dbReference>
<keyword evidence="4" id="KW-0472">Membrane</keyword>
<evidence type="ECO:0000256" key="6">
    <source>
        <dbReference type="ARBA" id="ARBA00034303"/>
    </source>
</evidence>
<dbReference type="AlphaFoldDB" id="A0A194VGI0"/>